<evidence type="ECO:0000313" key="1">
    <source>
        <dbReference type="EMBL" id="KRX97690.1"/>
    </source>
</evidence>
<dbReference type="Proteomes" id="UP000054783">
    <property type="component" value="Unassembled WGS sequence"/>
</dbReference>
<dbReference type="EMBL" id="JYDQ01004392">
    <property type="protein sequence ID" value="KRX97690.1"/>
    <property type="molecule type" value="Genomic_DNA"/>
</dbReference>
<protein>
    <submittedName>
        <fullName evidence="1">Uncharacterized protein</fullName>
    </submittedName>
</protein>
<sequence length="46" mass="4757">LSSGSGIVFDGTKAGSKSSALRKLAFFFSSPSIKIRRPLLGSITAV</sequence>
<keyword evidence="2" id="KW-1185">Reference proteome</keyword>
<evidence type="ECO:0000313" key="2">
    <source>
        <dbReference type="Proteomes" id="UP000054783"/>
    </source>
</evidence>
<dbReference type="AlphaFoldDB" id="A0A0V0YBV6"/>
<comment type="caution">
    <text evidence="1">The sequence shown here is derived from an EMBL/GenBank/DDBJ whole genome shotgun (WGS) entry which is preliminary data.</text>
</comment>
<gene>
    <name evidence="1" type="ORF">T12_12262</name>
</gene>
<accession>A0A0V0YBV6</accession>
<proteinExistence type="predicted"/>
<name>A0A0V0YBV6_9BILA</name>
<reference evidence="1 2" key="1">
    <citation type="submission" date="2015-01" db="EMBL/GenBank/DDBJ databases">
        <title>Evolution of Trichinella species and genotypes.</title>
        <authorList>
            <person name="Korhonen P.K."/>
            <person name="Edoardo P."/>
            <person name="Giuseppe L.R."/>
            <person name="Gasser R.B."/>
        </authorList>
    </citation>
    <scope>NUCLEOTIDE SEQUENCE [LARGE SCALE GENOMIC DNA]</scope>
    <source>
        <strain evidence="1">ISS2496</strain>
    </source>
</reference>
<organism evidence="1 2">
    <name type="scientific">Trichinella patagoniensis</name>
    <dbReference type="NCBI Taxonomy" id="990121"/>
    <lineage>
        <taxon>Eukaryota</taxon>
        <taxon>Metazoa</taxon>
        <taxon>Ecdysozoa</taxon>
        <taxon>Nematoda</taxon>
        <taxon>Enoplea</taxon>
        <taxon>Dorylaimia</taxon>
        <taxon>Trichinellida</taxon>
        <taxon>Trichinellidae</taxon>
        <taxon>Trichinella</taxon>
    </lineage>
</organism>
<feature type="non-terminal residue" evidence="1">
    <location>
        <position position="1"/>
    </location>
</feature>